<feature type="region of interest" description="Disordered" evidence="1">
    <location>
        <begin position="137"/>
        <end position="166"/>
    </location>
</feature>
<proteinExistence type="predicted"/>
<name>A0A074RHB8_9AGAM</name>
<keyword evidence="3" id="KW-1185">Reference proteome</keyword>
<feature type="region of interest" description="Disordered" evidence="1">
    <location>
        <begin position="30"/>
        <end position="96"/>
    </location>
</feature>
<dbReference type="PANTHER" id="PTHR46579:SF1">
    <property type="entry name" value="F5_8 TYPE C DOMAIN-CONTAINING PROTEIN"/>
    <property type="match status" value="1"/>
</dbReference>
<dbReference type="HOGENOM" id="CLU_006784_1_0_1"/>
<organism evidence="2 3">
    <name type="scientific">Rhizoctonia solani 123E</name>
    <dbReference type="NCBI Taxonomy" id="1423351"/>
    <lineage>
        <taxon>Eukaryota</taxon>
        <taxon>Fungi</taxon>
        <taxon>Dikarya</taxon>
        <taxon>Basidiomycota</taxon>
        <taxon>Agaricomycotina</taxon>
        <taxon>Agaricomycetes</taxon>
        <taxon>Cantharellales</taxon>
        <taxon>Ceratobasidiaceae</taxon>
        <taxon>Rhizoctonia</taxon>
    </lineage>
</organism>
<comment type="caution">
    <text evidence="2">The sequence shown here is derived from an EMBL/GenBank/DDBJ whole genome shotgun (WGS) entry which is preliminary data.</text>
</comment>
<dbReference type="Proteomes" id="UP000027456">
    <property type="component" value="Unassembled WGS sequence"/>
</dbReference>
<reference evidence="2 3" key="1">
    <citation type="submission" date="2013-12" db="EMBL/GenBank/DDBJ databases">
        <authorList>
            <person name="Cubeta M."/>
            <person name="Pakala S."/>
            <person name="Fedorova N."/>
            <person name="Thomas E."/>
            <person name="Dean R."/>
            <person name="Jabaji S."/>
            <person name="Neate S."/>
            <person name="Toda T."/>
            <person name="Tavantzis S."/>
            <person name="Vilgalys R."/>
            <person name="Bharathan N."/>
            <person name="Pakala S."/>
            <person name="Losada L.S."/>
            <person name="Zafar N."/>
            <person name="Nierman W."/>
        </authorList>
    </citation>
    <scope>NUCLEOTIDE SEQUENCE [LARGE SCALE GENOMIC DNA]</scope>
    <source>
        <strain evidence="2 3">123E</strain>
    </source>
</reference>
<feature type="compositionally biased region" description="Pro residues" evidence="1">
    <location>
        <begin position="53"/>
        <end position="66"/>
    </location>
</feature>
<sequence>MEQTGEPMAKRVRVEKTYYPCPCFQCQVLSSPTRSPTPENPIVSHECLSQRPSPSPPLARSPPFAPSPIQDTGDAILRTPGHSPGPSRRARRSPSLELPGFLANDLREYRFDDLGPNRQYADIGVDRELLDNLDDLDIDDDEDELDDLYGLPHGNEPPEPEQEEEPFQLPWVNQLNPDEEPDPDDDVDPAEYCEAFREHPLIRNAYIDAIVQKILYGATHRALTHMLRSSQRQLSSNPDVPIEDLERMALTIRTVERRLGLDSSDIITTYTLCPLCGRSYHPDYIADADENTCQNENCEGILYDVKTLASGQRKRTPRLTYPCASIIAWFRRILNHPGMAELTRSWCTENDQELAQPVPVEQWRVDMNTPLGDISKGHGWRSRPSQQERTVDEAGNVRDQSRANPLVALKSLPYGFSCSLNTDWFQVTREGNYSVGACYLVLDNIPRHLRFLRENICLVLIMPGPKEPNGYALDQMLAPLIEELLQLEQGVEINIREGRDAPIYRDQLVYAELSQHIADLMARIKMGGGAGLKSELNFCLYCRARLSSLSVPAGFIHLPYRDPQEDLNNAYFWRSLETAEERKAFFDFTGNRFTALHELPGWHTSTSSPPDAMHLLYLGVMNWILIRTLFQPGMLTKSRPTDEDPVARFNACLDQMWMPKNFSRLPPKLGQTNTKIKADQWKLATRLVFVPLYMAFRLGDVIPNACVPRGNKSSTGAKNQTSRAKALHRERQKHYATIGRPQDCPRVEDCFPSRNLRFHYKQVLSYSIATGTLDKRTVTPAEIEFGAQLLETICIDYAENNIPLPPNFHMMMHLEEPMLKYGSLYNSHVWALERANGVLSGMKHNGHSGGELEGTLMRGWWGIANLQNLIRMYRELPDRTPNDDEVLKSLLSALHGGPEHALQRGTLAAYIAQARTEYTQLHGIHGM</sequence>
<protein>
    <submittedName>
        <fullName evidence="2">Transposase family Tnp2 protein</fullName>
    </submittedName>
</protein>
<dbReference type="PANTHER" id="PTHR46579">
    <property type="entry name" value="F5/8 TYPE C DOMAIN-CONTAINING PROTEIN-RELATED"/>
    <property type="match status" value="1"/>
</dbReference>
<dbReference type="AlphaFoldDB" id="A0A074RHB8"/>
<evidence type="ECO:0000256" key="1">
    <source>
        <dbReference type="SAM" id="MobiDB-lite"/>
    </source>
</evidence>
<evidence type="ECO:0000313" key="3">
    <source>
        <dbReference type="Proteomes" id="UP000027456"/>
    </source>
</evidence>
<accession>A0A074RHB8</accession>
<evidence type="ECO:0000313" key="2">
    <source>
        <dbReference type="EMBL" id="KEP46164.1"/>
    </source>
</evidence>
<gene>
    <name evidence="2" type="ORF">V565_215160</name>
</gene>
<feature type="compositionally biased region" description="Acidic residues" evidence="1">
    <location>
        <begin position="137"/>
        <end position="147"/>
    </location>
</feature>
<dbReference type="STRING" id="1423351.A0A074RHB8"/>
<dbReference type="OrthoDB" id="3248986at2759"/>
<dbReference type="EMBL" id="AZST01001251">
    <property type="protein sequence ID" value="KEP46164.1"/>
    <property type="molecule type" value="Genomic_DNA"/>
</dbReference>